<accession>A0ACB9JIH9</accession>
<protein>
    <submittedName>
        <fullName evidence="1">Uncharacterized protein</fullName>
    </submittedName>
</protein>
<proteinExistence type="predicted"/>
<dbReference type="EMBL" id="CM042021">
    <property type="protein sequence ID" value="KAI3819565.1"/>
    <property type="molecule type" value="Genomic_DNA"/>
</dbReference>
<keyword evidence="2" id="KW-1185">Reference proteome</keyword>
<organism evidence="1 2">
    <name type="scientific">Smallanthus sonchifolius</name>
    <dbReference type="NCBI Taxonomy" id="185202"/>
    <lineage>
        <taxon>Eukaryota</taxon>
        <taxon>Viridiplantae</taxon>
        <taxon>Streptophyta</taxon>
        <taxon>Embryophyta</taxon>
        <taxon>Tracheophyta</taxon>
        <taxon>Spermatophyta</taxon>
        <taxon>Magnoliopsida</taxon>
        <taxon>eudicotyledons</taxon>
        <taxon>Gunneridae</taxon>
        <taxon>Pentapetalae</taxon>
        <taxon>asterids</taxon>
        <taxon>campanulids</taxon>
        <taxon>Asterales</taxon>
        <taxon>Asteraceae</taxon>
        <taxon>Asteroideae</taxon>
        <taxon>Heliantheae alliance</taxon>
        <taxon>Millerieae</taxon>
        <taxon>Smallanthus</taxon>
    </lineage>
</organism>
<name>A0ACB9JIH9_9ASTR</name>
<dbReference type="Proteomes" id="UP001056120">
    <property type="component" value="Linkage Group LG04"/>
</dbReference>
<gene>
    <name evidence="1" type="ORF">L1987_13406</name>
</gene>
<comment type="caution">
    <text evidence="1">The sequence shown here is derived from an EMBL/GenBank/DDBJ whole genome shotgun (WGS) entry which is preliminary data.</text>
</comment>
<reference evidence="2" key="1">
    <citation type="journal article" date="2022" name="Mol. Ecol. Resour.">
        <title>The genomes of chicory, endive, great burdock and yacon provide insights into Asteraceae palaeo-polyploidization history and plant inulin production.</title>
        <authorList>
            <person name="Fan W."/>
            <person name="Wang S."/>
            <person name="Wang H."/>
            <person name="Wang A."/>
            <person name="Jiang F."/>
            <person name="Liu H."/>
            <person name="Zhao H."/>
            <person name="Xu D."/>
            <person name="Zhang Y."/>
        </authorList>
    </citation>
    <scope>NUCLEOTIDE SEQUENCE [LARGE SCALE GENOMIC DNA]</scope>
    <source>
        <strain evidence="2">cv. Yunnan</strain>
    </source>
</reference>
<evidence type="ECO:0000313" key="1">
    <source>
        <dbReference type="EMBL" id="KAI3819565.1"/>
    </source>
</evidence>
<reference evidence="1 2" key="2">
    <citation type="journal article" date="2022" name="Mol. Ecol. Resour.">
        <title>The genomes of chicory, endive, great burdock and yacon provide insights into Asteraceae paleo-polyploidization history and plant inulin production.</title>
        <authorList>
            <person name="Fan W."/>
            <person name="Wang S."/>
            <person name="Wang H."/>
            <person name="Wang A."/>
            <person name="Jiang F."/>
            <person name="Liu H."/>
            <person name="Zhao H."/>
            <person name="Xu D."/>
            <person name="Zhang Y."/>
        </authorList>
    </citation>
    <scope>NUCLEOTIDE SEQUENCE [LARGE SCALE GENOMIC DNA]</scope>
    <source>
        <strain evidence="2">cv. Yunnan</strain>
        <tissue evidence="1">Leaves</tissue>
    </source>
</reference>
<sequence length="268" mass="30380">MSSDLCEELILEIFSRISIKPVLRFRSVSKSLCASIGSPDFIRLHTLRSPKKLNIYYFKDVYTSDNEAQPSYTGITPIKYPFNSYSVVGSCNGVLCVYEFGNGINLWNPLISRKVSVDDHPSWSHCWRLIGFGFDPTIDDYKILRTSKPGSFVYTMKHALGVRLLPLLVCFLDLDEYNNTASWSVAFKLNADAFKLKRNPFKRGKRVFQSDTSGDILFHGHGHGQGILVYNPEKQVLWTFPELGPSRIGDMNICVESLELLDMAGEFI</sequence>
<evidence type="ECO:0000313" key="2">
    <source>
        <dbReference type="Proteomes" id="UP001056120"/>
    </source>
</evidence>